<evidence type="ECO:0000256" key="1">
    <source>
        <dbReference type="SAM" id="MobiDB-lite"/>
    </source>
</evidence>
<dbReference type="EMBL" id="AP025564">
    <property type="protein sequence ID" value="BDE96167.1"/>
    <property type="molecule type" value="Genomic_DNA"/>
</dbReference>
<proteinExistence type="predicted"/>
<evidence type="ECO:0008006" key="4">
    <source>
        <dbReference type="Google" id="ProtNLM"/>
    </source>
</evidence>
<protein>
    <recommendedName>
        <fullName evidence="4">Transcriptional regulator</fullName>
    </recommendedName>
</protein>
<dbReference type="RefSeq" id="WP_244412468.1">
    <property type="nucleotide sequence ID" value="NZ_AP025564.1"/>
</dbReference>
<dbReference type="Proteomes" id="UP001320544">
    <property type="component" value="Chromosome"/>
</dbReference>
<name>A0ABM7WIS7_9ACTN</name>
<organism evidence="2 3">
    <name type="scientific">Raoultibacter timonensis</name>
    <dbReference type="NCBI Taxonomy" id="1907662"/>
    <lineage>
        <taxon>Bacteria</taxon>
        <taxon>Bacillati</taxon>
        <taxon>Actinomycetota</taxon>
        <taxon>Coriobacteriia</taxon>
        <taxon>Eggerthellales</taxon>
        <taxon>Eggerthellaceae</taxon>
        <taxon>Raoultibacter</taxon>
    </lineage>
</organism>
<feature type="region of interest" description="Disordered" evidence="1">
    <location>
        <begin position="1"/>
        <end position="22"/>
    </location>
</feature>
<gene>
    <name evidence="2" type="ORF">CE91St30_15000</name>
</gene>
<feature type="compositionally biased region" description="Polar residues" evidence="1">
    <location>
        <begin position="11"/>
        <end position="22"/>
    </location>
</feature>
<keyword evidence="3" id="KW-1185">Reference proteome</keyword>
<sequence length="82" mass="8333">MKAQDALRVAISSSGKSQAGISKSIGKTRNYVNALVTQADNTGGTLECGTVAGIASACDYALVLVPKGSEPPDSLVIDPPEK</sequence>
<accession>A0ABM7WIS7</accession>
<reference evidence="2 3" key="1">
    <citation type="submission" date="2022-01" db="EMBL/GenBank/DDBJ databases">
        <title>Novel bile acid biosynthetic pathways are enriched in the microbiome of centenarians.</title>
        <authorList>
            <person name="Sato Y."/>
            <person name="Atarashi K."/>
            <person name="Plichta R.D."/>
            <person name="Arai Y."/>
            <person name="Sasajima S."/>
            <person name="Kearney M.S."/>
            <person name="Suda W."/>
            <person name="Takeshita K."/>
            <person name="Sasaki T."/>
            <person name="Okamoto S."/>
            <person name="Skelly N.A."/>
            <person name="Okamura Y."/>
            <person name="Vlamakis H."/>
            <person name="Li Y."/>
            <person name="Tanoue T."/>
            <person name="Takei H."/>
            <person name="Nittono H."/>
            <person name="Narushima S."/>
            <person name="Irie J."/>
            <person name="Itoh H."/>
            <person name="Moriya K."/>
            <person name="Sugiura Y."/>
            <person name="Suematsu M."/>
            <person name="Moritoki N."/>
            <person name="Shibata S."/>
            <person name="Littman R.D."/>
            <person name="Fischbach A.M."/>
            <person name="Uwamino Y."/>
            <person name="Inoue T."/>
            <person name="Honda A."/>
            <person name="Hattori M."/>
            <person name="Murai T."/>
            <person name="Xavier J.R."/>
            <person name="Hirose N."/>
            <person name="Honda K."/>
        </authorList>
    </citation>
    <scope>NUCLEOTIDE SEQUENCE [LARGE SCALE GENOMIC DNA]</scope>
    <source>
        <strain evidence="2 3">CE91-St30</strain>
    </source>
</reference>
<evidence type="ECO:0000313" key="3">
    <source>
        <dbReference type="Proteomes" id="UP001320544"/>
    </source>
</evidence>
<evidence type="ECO:0000313" key="2">
    <source>
        <dbReference type="EMBL" id="BDE96167.1"/>
    </source>
</evidence>